<name>A0ABN3QI73_9ACTN</name>
<organism evidence="1 2">
    <name type="scientific">Streptomyces axinellae</name>
    <dbReference type="NCBI Taxonomy" id="552788"/>
    <lineage>
        <taxon>Bacteria</taxon>
        <taxon>Bacillati</taxon>
        <taxon>Actinomycetota</taxon>
        <taxon>Actinomycetes</taxon>
        <taxon>Kitasatosporales</taxon>
        <taxon>Streptomycetaceae</taxon>
        <taxon>Streptomyces</taxon>
    </lineage>
</organism>
<comment type="caution">
    <text evidence="1">The sequence shown here is derived from an EMBL/GenBank/DDBJ whole genome shotgun (WGS) entry which is preliminary data.</text>
</comment>
<accession>A0ABN3QI73</accession>
<keyword evidence="2" id="KW-1185">Reference proteome</keyword>
<dbReference type="InterPro" id="IPR006311">
    <property type="entry name" value="TAT_signal"/>
</dbReference>
<evidence type="ECO:0008006" key="3">
    <source>
        <dbReference type="Google" id="ProtNLM"/>
    </source>
</evidence>
<evidence type="ECO:0000313" key="2">
    <source>
        <dbReference type="Proteomes" id="UP001501447"/>
    </source>
</evidence>
<dbReference type="InterPro" id="IPR008929">
    <property type="entry name" value="Chondroitin_lyas"/>
</dbReference>
<reference evidence="1 2" key="1">
    <citation type="journal article" date="2019" name="Int. J. Syst. Evol. Microbiol.">
        <title>The Global Catalogue of Microorganisms (GCM) 10K type strain sequencing project: providing services to taxonomists for standard genome sequencing and annotation.</title>
        <authorList>
            <consortium name="The Broad Institute Genomics Platform"/>
            <consortium name="The Broad Institute Genome Sequencing Center for Infectious Disease"/>
            <person name="Wu L."/>
            <person name="Ma J."/>
        </authorList>
    </citation>
    <scope>NUCLEOTIDE SEQUENCE [LARGE SCALE GENOMIC DNA]</scope>
    <source>
        <strain evidence="1 2">JCM 16373</strain>
    </source>
</reference>
<gene>
    <name evidence="1" type="ORF">GCM10009863_47270</name>
</gene>
<sequence length="182" mass="18939">MPHSPKAKHRLSRRDVLRLGGGLAAARAAVGGAAAAFGSGTTAGAAPGKGRVAKAAFAHPGMLHAADDLRRAKDGVAAGKETWQAGWRRLTANPHSASTWTARPTAEVVRGGTGQNYRTLYNDIHAAYQNALRYRVGGTKEHGDAARDILNAWPGTLKTVPATRTASWRAASTAGSSRTPPS</sequence>
<dbReference type="PROSITE" id="PS51318">
    <property type="entry name" value="TAT"/>
    <property type="match status" value="1"/>
</dbReference>
<dbReference type="Proteomes" id="UP001501447">
    <property type="component" value="Unassembled WGS sequence"/>
</dbReference>
<dbReference type="Gene3D" id="1.50.10.100">
    <property type="entry name" value="Chondroitin AC/alginate lyase"/>
    <property type="match status" value="1"/>
</dbReference>
<proteinExistence type="predicted"/>
<dbReference type="EMBL" id="BAAARJ010000016">
    <property type="protein sequence ID" value="GAA2626919.1"/>
    <property type="molecule type" value="Genomic_DNA"/>
</dbReference>
<dbReference type="SUPFAM" id="SSF48230">
    <property type="entry name" value="Chondroitin AC/alginate lyase"/>
    <property type="match status" value="1"/>
</dbReference>
<evidence type="ECO:0000313" key="1">
    <source>
        <dbReference type="EMBL" id="GAA2626919.1"/>
    </source>
</evidence>
<protein>
    <recommendedName>
        <fullName evidence="3">Secreted protein</fullName>
    </recommendedName>
</protein>